<dbReference type="SMART" id="SM00055">
    <property type="entry name" value="FCH"/>
    <property type="match status" value="1"/>
</dbReference>
<proteinExistence type="predicted"/>
<keyword evidence="1" id="KW-0446">Lipid-binding</keyword>
<dbReference type="STRING" id="32473.ENSXCOP00000008979"/>
<dbReference type="PANTHER" id="PTHR15735">
    <property type="entry name" value="FCH AND DOUBLE SH3 DOMAINS PROTEIN"/>
    <property type="match status" value="1"/>
</dbReference>
<dbReference type="SUPFAM" id="SSF103657">
    <property type="entry name" value="BAR/IMD domain-like"/>
    <property type="match status" value="1"/>
</dbReference>
<dbReference type="GO" id="GO:0005856">
    <property type="term" value="C:cytoskeleton"/>
    <property type="evidence" value="ECO:0007669"/>
    <property type="project" value="UniProtKB-SubCell"/>
</dbReference>
<reference evidence="4" key="2">
    <citation type="submission" date="2025-09" db="UniProtKB">
        <authorList>
            <consortium name="Ensembl"/>
        </authorList>
    </citation>
    <scope>IDENTIFICATION</scope>
</reference>
<feature type="domain" description="F-BAR" evidence="3">
    <location>
        <begin position="1"/>
        <end position="262"/>
    </location>
</feature>
<dbReference type="InterPro" id="IPR031160">
    <property type="entry name" value="F_BAR_dom"/>
</dbReference>
<dbReference type="Pfam" id="PF00611">
    <property type="entry name" value="FCH"/>
    <property type="match status" value="1"/>
</dbReference>
<dbReference type="PROSITE" id="PS51741">
    <property type="entry name" value="F_BAR"/>
    <property type="match status" value="1"/>
</dbReference>
<organism evidence="4 5">
    <name type="scientific">Xiphophorus couchianus</name>
    <name type="common">Monterrey platyfish</name>
    <dbReference type="NCBI Taxonomy" id="32473"/>
    <lineage>
        <taxon>Eukaryota</taxon>
        <taxon>Metazoa</taxon>
        <taxon>Chordata</taxon>
        <taxon>Craniata</taxon>
        <taxon>Vertebrata</taxon>
        <taxon>Euteleostomi</taxon>
        <taxon>Actinopterygii</taxon>
        <taxon>Neopterygii</taxon>
        <taxon>Teleostei</taxon>
        <taxon>Neoteleostei</taxon>
        <taxon>Acanthomorphata</taxon>
        <taxon>Ovalentaria</taxon>
        <taxon>Atherinomorphae</taxon>
        <taxon>Cyprinodontiformes</taxon>
        <taxon>Poeciliidae</taxon>
        <taxon>Poeciliinae</taxon>
        <taxon>Xiphophorus</taxon>
    </lineage>
</organism>
<dbReference type="GO" id="GO:0008289">
    <property type="term" value="F:lipid binding"/>
    <property type="evidence" value="ECO:0007669"/>
    <property type="project" value="UniProtKB-KW"/>
</dbReference>
<evidence type="ECO:0000313" key="4">
    <source>
        <dbReference type="Ensembl" id="ENSXCOP00000008979.1"/>
    </source>
</evidence>
<dbReference type="InterPro" id="IPR001060">
    <property type="entry name" value="FCH_dom"/>
</dbReference>
<dbReference type="Ensembl" id="ENSXCOT00000009085.1">
    <property type="protein sequence ID" value="ENSXCOP00000008979.1"/>
    <property type="gene ID" value="ENSXCOG00000006844.1"/>
</dbReference>
<dbReference type="FunFam" id="1.20.1270.60:FF:000002">
    <property type="entry name" value="Formin-binding protein 1-like isoform 1"/>
    <property type="match status" value="1"/>
</dbReference>
<dbReference type="CDD" id="cd07653">
    <property type="entry name" value="F-BAR_CIP4-like"/>
    <property type="match status" value="1"/>
</dbReference>
<evidence type="ECO:0000256" key="1">
    <source>
        <dbReference type="ARBA" id="ARBA00023121"/>
    </source>
</evidence>
<dbReference type="Gene3D" id="1.20.1270.60">
    <property type="entry name" value="Arfaptin homology (AH) domain/BAR domain"/>
    <property type="match status" value="1"/>
</dbReference>
<name>A0A3B5LM96_9TELE</name>
<keyword evidence="5" id="KW-1185">Reference proteome</keyword>
<reference evidence="4" key="1">
    <citation type="submission" date="2025-08" db="UniProtKB">
        <authorList>
            <consortium name="Ensembl"/>
        </authorList>
    </citation>
    <scope>IDENTIFICATION</scope>
</reference>
<dbReference type="Proteomes" id="UP000261380">
    <property type="component" value="Unplaced"/>
</dbReference>
<protein>
    <recommendedName>
        <fullName evidence="3">F-BAR domain-containing protein</fullName>
    </recommendedName>
</protein>
<evidence type="ECO:0000256" key="2">
    <source>
        <dbReference type="PROSITE-ProRule" id="PRU01077"/>
    </source>
</evidence>
<evidence type="ECO:0000313" key="5">
    <source>
        <dbReference type="Proteomes" id="UP000261380"/>
    </source>
</evidence>
<evidence type="ECO:0000259" key="3">
    <source>
        <dbReference type="PROSITE" id="PS51741"/>
    </source>
</evidence>
<dbReference type="PANTHER" id="PTHR15735:SF17">
    <property type="entry name" value="CDC42-INTERACTING PROTEIN 4"/>
    <property type="match status" value="1"/>
</dbReference>
<accession>A0A3B5LM96</accession>
<sequence>MSWGFDKKQQKHKNTEPLSGLDLMERYIKFVKERTEIEQNYAKQLRNLTKKYSKRGGKEEQECKFSNHASFQEILNELGDYAGQRELVAENMTANICDKLTKYLQDLKLERKTVSEGGRDAQQNLESSFKHLENIKKRFAKEWAEADKATQQAEKTESDTNATKFDVEKAKNHALARTRAAEEFRNNYAAELQKFNKEQKYFYYTEIPQIYNKLQVMDERRIQQLAECYCLFSHIEKDVLPIISKCLEGIAAAGTKIDHKKASLQVGCVVGFGCCDEDVSGCAVAVTEGRLGETQLVPGRVQSPADSEQLSIWPFGERQSLACELSQVPTNRGSS</sequence>
<keyword evidence="2" id="KW-0175">Coiled coil</keyword>
<dbReference type="AlphaFoldDB" id="A0A3B5LM96"/>
<dbReference type="GeneTree" id="ENSGT00950000183047"/>
<dbReference type="InterPro" id="IPR027267">
    <property type="entry name" value="AH/BAR_dom_sf"/>
</dbReference>